<accession>A0A1A9VNW0</accession>
<evidence type="ECO:0000313" key="2">
    <source>
        <dbReference type="Proteomes" id="UP000078200"/>
    </source>
</evidence>
<keyword evidence="2" id="KW-1185">Reference proteome</keyword>
<reference evidence="1" key="1">
    <citation type="submission" date="2020-05" db="UniProtKB">
        <authorList>
            <consortium name="EnsemblMetazoa"/>
        </authorList>
    </citation>
    <scope>IDENTIFICATION</scope>
    <source>
        <strain evidence="1">TTRI</strain>
    </source>
</reference>
<sequence>MSMGLKLMMMSEGEELETPSTALASPERNLERRSLFTLLEKPKRYYSRKEKVKSNLGEKFKAAIDDNMSAFSSSLLQCKNDENLLNDPISETSDRCYDDIEKDDKYNVNEALVSSNQCKTGISKNYHWNEDDNDLCLSISTQEILDQNEKINNNFPNISKIPVNTQITQATVGNVTTIFGGFIQKILQTYYI</sequence>
<dbReference type="AlphaFoldDB" id="A0A1A9VNW0"/>
<dbReference type="EnsemblMetazoa" id="GAUT042980-RA">
    <property type="protein sequence ID" value="GAUT042980-PA"/>
    <property type="gene ID" value="GAUT042980"/>
</dbReference>
<proteinExistence type="predicted"/>
<evidence type="ECO:0000313" key="1">
    <source>
        <dbReference type="EnsemblMetazoa" id="GAUT042980-PA"/>
    </source>
</evidence>
<organism evidence="1 2">
    <name type="scientific">Glossina austeni</name>
    <name type="common">Savannah tsetse fly</name>
    <dbReference type="NCBI Taxonomy" id="7395"/>
    <lineage>
        <taxon>Eukaryota</taxon>
        <taxon>Metazoa</taxon>
        <taxon>Ecdysozoa</taxon>
        <taxon>Arthropoda</taxon>
        <taxon>Hexapoda</taxon>
        <taxon>Insecta</taxon>
        <taxon>Pterygota</taxon>
        <taxon>Neoptera</taxon>
        <taxon>Endopterygota</taxon>
        <taxon>Diptera</taxon>
        <taxon>Brachycera</taxon>
        <taxon>Muscomorpha</taxon>
        <taxon>Hippoboscoidea</taxon>
        <taxon>Glossinidae</taxon>
        <taxon>Glossina</taxon>
    </lineage>
</organism>
<dbReference type="Proteomes" id="UP000078200">
    <property type="component" value="Unassembled WGS sequence"/>
</dbReference>
<dbReference type="VEuPathDB" id="VectorBase:GAUT042980"/>
<protein>
    <submittedName>
        <fullName evidence="1">Uncharacterized protein</fullName>
    </submittedName>
</protein>
<name>A0A1A9VNW0_GLOAU</name>